<dbReference type="RefSeq" id="WP_109985208.1">
    <property type="nucleotide sequence ID" value="NZ_QGTD01000016.1"/>
</dbReference>
<evidence type="ECO:0000313" key="2">
    <source>
        <dbReference type="EMBL" id="PWU67364.1"/>
    </source>
</evidence>
<feature type="transmembrane region" description="Helical" evidence="1">
    <location>
        <begin position="74"/>
        <end position="93"/>
    </location>
</feature>
<feature type="transmembrane region" description="Helical" evidence="1">
    <location>
        <begin position="99"/>
        <end position="116"/>
    </location>
</feature>
<keyword evidence="3" id="KW-1185">Reference proteome</keyword>
<reference evidence="2 3" key="1">
    <citation type="submission" date="2018-05" db="EMBL/GenBank/DDBJ databases">
        <title>Genomic analysis of Gracilibacillus dipsosauri DD1 reveals novel features of a salt-tolerant amylase.</title>
        <authorList>
            <person name="Deutch C.E."/>
            <person name="Yang S."/>
        </authorList>
    </citation>
    <scope>NUCLEOTIDE SEQUENCE [LARGE SCALE GENOMIC DNA]</scope>
    <source>
        <strain evidence="2 3">DD1</strain>
    </source>
</reference>
<evidence type="ECO:0000313" key="3">
    <source>
        <dbReference type="Proteomes" id="UP000245624"/>
    </source>
</evidence>
<organism evidence="2 3">
    <name type="scientific">Gracilibacillus dipsosauri</name>
    <dbReference type="NCBI Taxonomy" id="178340"/>
    <lineage>
        <taxon>Bacteria</taxon>
        <taxon>Bacillati</taxon>
        <taxon>Bacillota</taxon>
        <taxon>Bacilli</taxon>
        <taxon>Bacillales</taxon>
        <taxon>Bacillaceae</taxon>
        <taxon>Gracilibacillus</taxon>
    </lineage>
</organism>
<feature type="transmembrane region" description="Helical" evidence="1">
    <location>
        <begin position="123"/>
        <end position="145"/>
    </location>
</feature>
<name>A0A317KW07_9BACI</name>
<dbReference type="OrthoDB" id="6194834at2"/>
<dbReference type="AlphaFoldDB" id="A0A317KW07"/>
<keyword evidence="1" id="KW-0472">Membrane</keyword>
<dbReference type="EMBL" id="QGTD01000016">
    <property type="protein sequence ID" value="PWU67364.1"/>
    <property type="molecule type" value="Genomic_DNA"/>
</dbReference>
<gene>
    <name evidence="2" type="ORF">DLJ74_16060</name>
</gene>
<comment type="caution">
    <text evidence="2">The sequence shown here is derived from an EMBL/GenBank/DDBJ whole genome shotgun (WGS) entry which is preliminary data.</text>
</comment>
<sequence length="195" mass="22534">MDKHVGHIVEDLLPLYQEGLLSDATKEWIEEQMEKNEELQKLAKVLQNPLEKEEIPETSESDRDKMFKKINRRLSLYQIIFVGLSFLLAIKTALINDSFGFILWYTVLGLLIYLFYSDMKMVFLFSFIPIFIWSVIKGISAYLAGQIDAEFSMLMYGFDVLQASVMVSAIHYLFALIGSVIGLLFKKLKKKEDIL</sequence>
<keyword evidence="1" id="KW-0812">Transmembrane</keyword>
<accession>A0A317KW07</accession>
<feature type="transmembrane region" description="Helical" evidence="1">
    <location>
        <begin position="165"/>
        <end position="185"/>
    </location>
</feature>
<evidence type="ECO:0000256" key="1">
    <source>
        <dbReference type="SAM" id="Phobius"/>
    </source>
</evidence>
<keyword evidence="1" id="KW-1133">Transmembrane helix</keyword>
<protein>
    <submittedName>
        <fullName evidence="2">Uncharacterized protein</fullName>
    </submittedName>
</protein>
<dbReference type="Proteomes" id="UP000245624">
    <property type="component" value="Unassembled WGS sequence"/>
</dbReference>
<proteinExistence type="predicted"/>